<sequence>MSASYFKHQNLQQKYPKIYLKKKSAKGKISCFSCPNWSARQNPYAQQTSDPSTEHHYSMQKK</sequence>
<evidence type="ECO:0000313" key="2">
    <source>
        <dbReference type="Ensembl" id="ENSCVAP00000020968.1"/>
    </source>
</evidence>
<protein>
    <submittedName>
        <fullName evidence="2">Uncharacterized protein</fullName>
    </submittedName>
</protein>
<feature type="region of interest" description="Disordered" evidence="1">
    <location>
        <begin position="39"/>
        <end position="62"/>
    </location>
</feature>
<dbReference type="Proteomes" id="UP000265020">
    <property type="component" value="Unassembled WGS sequence"/>
</dbReference>
<evidence type="ECO:0000313" key="3">
    <source>
        <dbReference type="Proteomes" id="UP000265020"/>
    </source>
</evidence>
<keyword evidence="3" id="KW-1185">Reference proteome</keyword>
<feature type="compositionally biased region" description="Basic and acidic residues" evidence="1">
    <location>
        <begin position="52"/>
        <end position="62"/>
    </location>
</feature>
<name>A0A3Q2DN78_CYPVA</name>
<reference evidence="2" key="2">
    <citation type="submission" date="2025-09" db="UniProtKB">
        <authorList>
            <consortium name="Ensembl"/>
        </authorList>
    </citation>
    <scope>IDENTIFICATION</scope>
</reference>
<dbReference type="Ensembl" id="ENSCVAT00000012981.1">
    <property type="protein sequence ID" value="ENSCVAP00000020968.1"/>
    <property type="gene ID" value="ENSCVAG00000002709.1"/>
</dbReference>
<proteinExistence type="predicted"/>
<organism evidence="2 3">
    <name type="scientific">Cyprinodon variegatus</name>
    <name type="common">Sheepshead minnow</name>
    <dbReference type="NCBI Taxonomy" id="28743"/>
    <lineage>
        <taxon>Eukaryota</taxon>
        <taxon>Metazoa</taxon>
        <taxon>Chordata</taxon>
        <taxon>Craniata</taxon>
        <taxon>Vertebrata</taxon>
        <taxon>Euteleostomi</taxon>
        <taxon>Actinopterygii</taxon>
        <taxon>Neopterygii</taxon>
        <taxon>Teleostei</taxon>
        <taxon>Neoteleostei</taxon>
        <taxon>Acanthomorphata</taxon>
        <taxon>Ovalentaria</taxon>
        <taxon>Atherinomorphae</taxon>
        <taxon>Cyprinodontiformes</taxon>
        <taxon>Cyprinodontidae</taxon>
        <taxon>Cyprinodon</taxon>
    </lineage>
</organism>
<reference evidence="2" key="1">
    <citation type="submission" date="2025-08" db="UniProtKB">
        <authorList>
            <consortium name="Ensembl"/>
        </authorList>
    </citation>
    <scope>IDENTIFICATION</scope>
</reference>
<feature type="compositionally biased region" description="Polar residues" evidence="1">
    <location>
        <begin position="39"/>
        <end position="51"/>
    </location>
</feature>
<accession>A0A3Q2DN78</accession>
<dbReference type="AlphaFoldDB" id="A0A3Q2DN78"/>
<evidence type="ECO:0000256" key="1">
    <source>
        <dbReference type="SAM" id="MobiDB-lite"/>
    </source>
</evidence>